<feature type="chain" id="PRO_5042148122" evidence="1">
    <location>
        <begin position="19"/>
        <end position="64"/>
    </location>
</feature>
<reference evidence="2" key="1">
    <citation type="submission" date="2023-06" db="EMBL/GenBank/DDBJ databases">
        <authorList>
            <person name="Noh H."/>
        </authorList>
    </citation>
    <scope>NUCLEOTIDE SEQUENCE</scope>
    <source>
        <strain evidence="2">DUCC20226</strain>
    </source>
</reference>
<organism evidence="2 3">
    <name type="scientific">Phomopsis amygdali</name>
    <name type="common">Fusicoccum amygdali</name>
    <dbReference type="NCBI Taxonomy" id="1214568"/>
    <lineage>
        <taxon>Eukaryota</taxon>
        <taxon>Fungi</taxon>
        <taxon>Dikarya</taxon>
        <taxon>Ascomycota</taxon>
        <taxon>Pezizomycotina</taxon>
        <taxon>Sordariomycetes</taxon>
        <taxon>Sordariomycetidae</taxon>
        <taxon>Diaporthales</taxon>
        <taxon>Diaporthaceae</taxon>
        <taxon>Diaporthe</taxon>
    </lineage>
</organism>
<evidence type="ECO:0000313" key="3">
    <source>
        <dbReference type="Proteomes" id="UP001265746"/>
    </source>
</evidence>
<name>A0AAD9SM37_PHOAM</name>
<evidence type="ECO:0000256" key="1">
    <source>
        <dbReference type="SAM" id="SignalP"/>
    </source>
</evidence>
<accession>A0AAD9SM37</accession>
<feature type="signal peptide" evidence="1">
    <location>
        <begin position="1"/>
        <end position="18"/>
    </location>
</feature>
<keyword evidence="3" id="KW-1185">Reference proteome</keyword>
<comment type="caution">
    <text evidence="2">The sequence shown here is derived from an EMBL/GenBank/DDBJ whole genome shotgun (WGS) entry which is preliminary data.</text>
</comment>
<dbReference type="Proteomes" id="UP001265746">
    <property type="component" value="Unassembled WGS sequence"/>
</dbReference>
<dbReference type="EMBL" id="JAUJFL010000001">
    <property type="protein sequence ID" value="KAK2613493.1"/>
    <property type="molecule type" value="Genomic_DNA"/>
</dbReference>
<keyword evidence="1" id="KW-0732">Signal</keyword>
<evidence type="ECO:0000313" key="2">
    <source>
        <dbReference type="EMBL" id="KAK2613493.1"/>
    </source>
</evidence>
<sequence>MRLTFIILTVQAAVLAHAQCDDLFISQGGSAFGNCLNWCFDTNTSQPQSVVDNCRKEKCGDCPH</sequence>
<protein>
    <submittedName>
        <fullName evidence="2">Uncharacterized protein</fullName>
    </submittedName>
</protein>
<proteinExistence type="predicted"/>
<dbReference type="AlphaFoldDB" id="A0AAD9SM37"/>
<gene>
    <name evidence="2" type="ORF">N8I77_000405</name>
</gene>